<sequence length="141" mass="15892">MEKRHVLSPAEKWLIVKCHQYFIEHKALNLPGKQARVRDSVSKCLGFAKSTYVDTGLVLPSNTLQPRYAKSYPSSDMAELERRLKIHFAEVTSSQWLSAHDKSCSFENAYMEAAEDVILAQEEEPSDDGEGNLLDVSSESE</sequence>
<evidence type="ECO:0000313" key="3">
    <source>
        <dbReference type="Proteomes" id="UP000285430"/>
    </source>
</evidence>
<protein>
    <submittedName>
        <fullName evidence="2">Uncharacterized protein</fullName>
    </submittedName>
</protein>
<proteinExistence type="predicted"/>
<gene>
    <name evidence="2" type="ORF">DYB37_008640</name>
</gene>
<dbReference type="EMBL" id="QUTH01004028">
    <property type="protein sequence ID" value="RHZ15965.1"/>
    <property type="molecule type" value="Genomic_DNA"/>
</dbReference>
<dbReference type="Proteomes" id="UP000285430">
    <property type="component" value="Unassembled WGS sequence"/>
</dbReference>
<feature type="region of interest" description="Disordered" evidence="1">
    <location>
        <begin position="122"/>
        <end position="141"/>
    </location>
</feature>
<comment type="caution">
    <text evidence="2">The sequence shown here is derived from an EMBL/GenBank/DDBJ whole genome shotgun (WGS) entry which is preliminary data.</text>
</comment>
<evidence type="ECO:0000313" key="2">
    <source>
        <dbReference type="EMBL" id="RHZ15965.1"/>
    </source>
</evidence>
<dbReference type="AlphaFoldDB" id="A0A3R7EVJ2"/>
<organism evidence="2 3">
    <name type="scientific">Aphanomyces astaci</name>
    <name type="common">Crayfish plague agent</name>
    <dbReference type="NCBI Taxonomy" id="112090"/>
    <lineage>
        <taxon>Eukaryota</taxon>
        <taxon>Sar</taxon>
        <taxon>Stramenopiles</taxon>
        <taxon>Oomycota</taxon>
        <taxon>Saprolegniomycetes</taxon>
        <taxon>Saprolegniales</taxon>
        <taxon>Verrucalvaceae</taxon>
        <taxon>Aphanomyces</taxon>
    </lineage>
</organism>
<reference evidence="2 3" key="1">
    <citation type="submission" date="2018-08" db="EMBL/GenBank/DDBJ databases">
        <title>Aphanomyces genome sequencing and annotation.</title>
        <authorList>
            <person name="Minardi D."/>
            <person name="Oidtmann B."/>
            <person name="Van Der Giezen M."/>
            <person name="Studholme D.J."/>
        </authorList>
    </citation>
    <scope>NUCLEOTIDE SEQUENCE [LARGE SCALE GENOMIC DNA]</scope>
    <source>
        <strain evidence="2 3">Da</strain>
    </source>
</reference>
<evidence type="ECO:0000256" key="1">
    <source>
        <dbReference type="SAM" id="MobiDB-lite"/>
    </source>
</evidence>
<accession>A0A3R7EVJ2</accession>
<name>A0A3R7EVJ2_APHAT</name>